<comment type="pathway">
    <text evidence="6 7">Carbohydrate degradation; glycolysis; D-glyceraldehyde 3-phosphate from glycerone phosphate: step 1/1.</text>
</comment>
<feature type="binding site" evidence="6">
    <location>
        <position position="215"/>
    </location>
    <ligand>
        <name>substrate</name>
    </ligand>
</feature>
<keyword evidence="3 6" id="KW-0963">Cytoplasm</keyword>
<dbReference type="InterPro" id="IPR020861">
    <property type="entry name" value="Triosephosphate_isomerase_AS"/>
</dbReference>
<dbReference type="SUPFAM" id="SSF51351">
    <property type="entry name" value="Triosephosphate isomerase (TIM)"/>
    <property type="match status" value="1"/>
</dbReference>
<organism evidence="8 9">
    <name type="scientific">Candidatus Mailhella merdigallinarum</name>
    <dbReference type="NCBI Taxonomy" id="2838658"/>
    <lineage>
        <taxon>Bacteria</taxon>
        <taxon>Pseudomonadati</taxon>
        <taxon>Thermodesulfobacteriota</taxon>
        <taxon>Desulfovibrionia</taxon>
        <taxon>Desulfovibrionales</taxon>
        <taxon>Desulfovibrionaceae</taxon>
        <taxon>Mailhella</taxon>
    </lineage>
</organism>
<keyword evidence="2 6" id="KW-0312">Gluconeogenesis</keyword>
<evidence type="ECO:0000256" key="4">
    <source>
        <dbReference type="ARBA" id="ARBA00023152"/>
    </source>
</evidence>
<comment type="subcellular location">
    <subcellularLocation>
        <location evidence="6 7">Cytoplasm</location>
    </subcellularLocation>
</comment>
<dbReference type="GO" id="GO:0006096">
    <property type="term" value="P:glycolytic process"/>
    <property type="evidence" value="ECO:0007669"/>
    <property type="project" value="UniProtKB-UniRule"/>
</dbReference>
<dbReference type="InterPro" id="IPR035990">
    <property type="entry name" value="TIM_sf"/>
</dbReference>
<evidence type="ECO:0000256" key="1">
    <source>
        <dbReference type="ARBA" id="ARBA00007422"/>
    </source>
</evidence>
<evidence type="ECO:0000256" key="7">
    <source>
        <dbReference type="RuleBase" id="RU363013"/>
    </source>
</evidence>
<dbReference type="PANTHER" id="PTHR21139:SF42">
    <property type="entry name" value="TRIOSEPHOSPHATE ISOMERASE"/>
    <property type="match status" value="1"/>
</dbReference>
<feature type="binding site" evidence="6">
    <location>
        <begin position="8"/>
        <end position="10"/>
    </location>
    <ligand>
        <name>substrate</name>
    </ligand>
</feature>
<dbReference type="InterPro" id="IPR000652">
    <property type="entry name" value="Triosephosphate_isomerase"/>
</dbReference>
<dbReference type="GO" id="GO:0006094">
    <property type="term" value="P:gluconeogenesis"/>
    <property type="evidence" value="ECO:0007669"/>
    <property type="project" value="UniProtKB-UniRule"/>
</dbReference>
<dbReference type="PROSITE" id="PS51440">
    <property type="entry name" value="TIM_2"/>
    <property type="match status" value="1"/>
</dbReference>
<evidence type="ECO:0000313" key="9">
    <source>
        <dbReference type="Proteomes" id="UP000824225"/>
    </source>
</evidence>
<dbReference type="Gene3D" id="3.20.20.70">
    <property type="entry name" value="Aldolase class I"/>
    <property type="match status" value="1"/>
</dbReference>
<dbReference type="NCBIfam" id="TIGR00419">
    <property type="entry name" value="tim"/>
    <property type="match status" value="1"/>
</dbReference>
<keyword evidence="4 6" id="KW-0324">Glycolysis</keyword>
<reference evidence="8" key="1">
    <citation type="journal article" date="2021" name="PeerJ">
        <title>Extensive microbial diversity within the chicken gut microbiome revealed by metagenomics and culture.</title>
        <authorList>
            <person name="Gilroy R."/>
            <person name="Ravi A."/>
            <person name="Getino M."/>
            <person name="Pursley I."/>
            <person name="Horton D.L."/>
            <person name="Alikhan N.F."/>
            <person name="Baker D."/>
            <person name="Gharbi K."/>
            <person name="Hall N."/>
            <person name="Watson M."/>
            <person name="Adriaenssens E.M."/>
            <person name="Foster-Nyarko E."/>
            <person name="Jarju S."/>
            <person name="Secka A."/>
            <person name="Antonio M."/>
            <person name="Oren A."/>
            <person name="Chaudhuri R.R."/>
            <person name="La Ragione R."/>
            <person name="Hildebrand F."/>
            <person name="Pallen M.J."/>
        </authorList>
    </citation>
    <scope>NUCLEOTIDE SEQUENCE</scope>
    <source>
        <strain evidence="8">CHK186-16707</strain>
    </source>
</reference>
<evidence type="ECO:0000313" key="8">
    <source>
        <dbReference type="EMBL" id="HJA08944.1"/>
    </source>
</evidence>
<feature type="active site" description="Electrophile" evidence="6">
    <location>
        <position position="97"/>
    </location>
</feature>
<dbReference type="InterPro" id="IPR013785">
    <property type="entry name" value="Aldolase_TIM"/>
</dbReference>
<accession>A0A9D2HEE4</accession>
<dbReference type="GO" id="GO:0046166">
    <property type="term" value="P:glyceraldehyde-3-phosphate biosynthetic process"/>
    <property type="evidence" value="ECO:0007669"/>
    <property type="project" value="TreeGrafter"/>
</dbReference>
<comment type="catalytic activity">
    <reaction evidence="6 7">
        <text>D-glyceraldehyde 3-phosphate = dihydroxyacetone phosphate</text>
        <dbReference type="Rhea" id="RHEA:18585"/>
        <dbReference type="ChEBI" id="CHEBI:57642"/>
        <dbReference type="ChEBI" id="CHEBI:59776"/>
        <dbReference type="EC" id="5.3.1.1"/>
    </reaction>
</comment>
<proteinExistence type="inferred from homology"/>
<reference evidence="8" key="2">
    <citation type="submission" date="2021-04" db="EMBL/GenBank/DDBJ databases">
        <authorList>
            <person name="Gilroy R."/>
        </authorList>
    </citation>
    <scope>NUCLEOTIDE SEQUENCE</scope>
    <source>
        <strain evidence="8">CHK186-16707</strain>
    </source>
</reference>
<dbReference type="Pfam" id="PF00121">
    <property type="entry name" value="TIM"/>
    <property type="match status" value="1"/>
</dbReference>
<dbReference type="PANTHER" id="PTHR21139">
    <property type="entry name" value="TRIOSEPHOSPHATE ISOMERASE"/>
    <property type="match status" value="1"/>
</dbReference>
<dbReference type="HAMAP" id="MF_00147_B">
    <property type="entry name" value="TIM_B"/>
    <property type="match status" value="1"/>
</dbReference>
<dbReference type="EC" id="5.3.1.1" evidence="6 7"/>
<feature type="binding site" evidence="6">
    <location>
        <begin position="236"/>
        <end position="237"/>
    </location>
    <ligand>
        <name>substrate</name>
    </ligand>
</feature>
<dbReference type="GO" id="GO:0005829">
    <property type="term" value="C:cytosol"/>
    <property type="evidence" value="ECO:0007669"/>
    <property type="project" value="TreeGrafter"/>
</dbReference>
<comment type="caution">
    <text evidence="8">The sequence shown here is derived from an EMBL/GenBank/DDBJ whole genome shotgun (WGS) entry which is preliminary data.</text>
</comment>
<name>A0A9D2HEE4_9BACT</name>
<comment type="subunit">
    <text evidence="6 7">Homodimer.</text>
</comment>
<gene>
    <name evidence="6 8" type="primary">tpiA</name>
    <name evidence="8" type="ORF">H9962_07120</name>
</gene>
<comment type="similarity">
    <text evidence="1 6 7">Belongs to the triosephosphate isomerase family.</text>
</comment>
<protein>
    <recommendedName>
        <fullName evidence="6 7">Triosephosphate isomerase</fullName>
        <shortName evidence="6">TIM</shortName>
        <shortName evidence="6">TPI</shortName>
        <ecNumber evidence="6 7">5.3.1.1</ecNumber>
    </recommendedName>
    <alternativeName>
        <fullName evidence="6">Triose-phosphate isomerase</fullName>
    </alternativeName>
</protein>
<dbReference type="EMBL" id="DXAN01000023">
    <property type="protein sequence ID" value="HJA08944.1"/>
    <property type="molecule type" value="Genomic_DNA"/>
</dbReference>
<dbReference type="CDD" id="cd00311">
    <property type="entry name" value="TIM"/>
    <property type="match status" value="1"/>
</dbReference>
<dbReference type="InterPro" id="IPR022896">
    <property type="entry name" value="TrioseP_Isoase_bac/euk"/>
</dbReference>
<evidence type="ECO:0000256" key="6">
    <source>
        <dbReference type="HAMAP-Rule" id="MF_00147"/>
    </source>
</evidence>
<dbReference type="Proteomes" id="UP000824225">
    <property type="component" value="Unassembled WGS sequence"/>
</dbReference>
<comment type="pathway">
    <text evidence="6 7">Carbohydrate biosynthesis; gluconeogenesis.</text>
</comment>
<dbReference type="AlphaFoldDB" id="A0A9D2HEE4"/>
<feature type="active site" description="Proton acceptor" evidence="6">
    <location>
        <position position="170"/>
    </location>
</feature>
<evidence type="ECO:0000256" key="5">
    <source>
        <dbReference type="ARBA" id="ARBA00023235"/>
    </source>
</evidence>
<evidence type="ECO:0000256" key="3">
    <source>
        <dbReference type="ARBA" id="ARBA00022490"/>
    </source>
</evidence>
<sequence length="251" mass="26465">MQTLLAANWKMFKTGPEAIAAVQNLVEGLGGVCPVGREVLIFAPFTALEATARAMNTLPGGMVGAQNLYPAEEGAFTGEISPRMIAACGATWVLTGHSERRHIMGETNAFVGRKTGFALNRGLRVTLCVGETLEEREAGKLEEVLSAQLREGLADLPETFPPETLAVAYEPVWAIGTGKSARPEDIVDAHGLARTLLKKILGPQGQETRLLYGGSVKPDNAASILALDNVDGVLVGGASLQAESFIKIVTA</sequence>
<comment type="function">
    <text evidence="6">Involved in the gluconeogenesis. Catalyzes stereospecifically the conversion of dihydroxyacetone phosphate (DHAP) to D-glyceraldehyde-3-phosphate (G3P).</text>
</comment>
<dbReference type="GO" id="GO:0004807">
    <property type="term" value="F:triose-phosphate isomerase activity"/>
    <property type="evidence" value="ECO:0007669"/>
    <property type="project" value="UniProtKB-UniRule"/>
</dbReference>
<keyword evidence="5 6" id="KW-0413">Isomerase</keyword>
<feature type="binding site" evidence="6">
    <location>
        <position position="176"/>
    </location>
    <ligand>
        <name>substrate</name>
    </ligand>
</feature>
<evidence type="ECO:0000256" key="2">
    <source>
        <dbReference type="ARBA" id="ARBA00022432"/>
    </source>
</evidence>
<dbReference type="PROSITE" id="PS00171">
    <property type="entry name" value="TIM_1"/>
    <property type="match status" value="1"/>
</dbReference>
<dbReference type="GO" id="GO:0019563">
    <property type="term" value="P:glycerol catabolic process"/>
    <property type="evidence" value="ECO:0007669"/>
    <property type="project" value="TreeGrafter"/>
</dbReference>